<dbReference type="SMART" id="SM00239">
    <property type="entry name" value="C2"/>
    <property type="match status" value="1"/>
</dbReference>
<evidence type="ECO:0000313" key="2">
    <source>
        <dbReference type="EMBL" id="ORZ30874.1"/>
    </source>
</evidence>
<keyword evidence="3" id="KW-1185">Reference proteome</keyword>
<dbReference type="Pfam" id="PF00168">
    <property type="entry name" value="C2"/>
    <property type="match status" value="1"/>
</dbReference>
<dbReference type="InterPro" id="IPR035892">
    <property type="entry name" value="C2_domain_sf"/>
</dbReference>
<dbReference type="CDD" id="cd00030">
    <property type="entry name" value="C2"/>
    <property type="match status" value="1"/>
</dbReference>
<comment type="caution">
    <text evidence="2">The sequence shown here is derived from an EMBL/GenBank/DDBJ whole genome shotgun (WGS) entry which is preliminary data.</text>
</comment>
<dbReference type="PROSITE" id="PS50004">
    <property type="entry name" value="C2"/>
    <property type="match status" value="1"/>
</dbReference>
<accession>A0A1Y2HA47</accession>
<reference evidence="2 3" key="1">
    <citation type="submission" date="2016-07" db="EMBL/GenBank/DDBJ databases">
        <title>Pervasive Adenine N6-methylation of Active Genes in Fungi.</title>
        <authorList>
            <consortium name="DOE Joint Genome Institute"/>
            <person name="Mondo S.J."/>
            <person name="Dannebaum R.O."/>
            <person name="Kuo R.C."/>
            <person name="Labutti K."/>
            <person name="Haridas S."/>
            <person name="Kuo A."/>
            <person name="Salamov A."/>
            <person name="Ahrendt S.R."/>
            <person name="Lipzen A."/>
            <person name="Sullivan W."/>
            <person name="Andreopoulos W.B."/>
            <person name="Clum A."/>
            <person name="Lindquist E."/>
            <person name="Daum C."/>
            <person name="Ramamoorthy G.K."/>
            <person name="Gryganskyi A."/>
            <person name="Culley D."/>
            <person name="Magnuson J.K."/>
            <person name="James T.Y."/>
            <person name="O'Malley M.A."/>
            <person name="Stajich J.E."/>
            <person name="Spatafora J.W."/>
            <person name="Visel A."/>
            <person name="Grigoriev I.V."/>
        </authorList>
    </citation>
    <scope>NUCLEOTIDE SEQUENCE [LARGE SCALE GENOMIC DNA]</scope>
    <source>
        <strain evidence="2 3">PL171</strain>
    </source>
</reference>
<dbReference type="AlphaFoldDB" id="A0A1Y2HA47"/>
<dbReference type="Gene3D" id="2.60.40.150">
    <property type="entry name" value="C2 domain"/>
    <property type="match status" value="1"/>
</dbReference>
<proteinExistence type="predicted"/>
<protein>
    <submittedName>
        <fullName evidence="2">C2 domain-containing protein</fullName>
    </submittedName>
</protein>
<organism evidence="2 3">
    <name type="scientific">Catenaria anguillulae PL171</name>
    <dbReference type="NCBI Taxonomy" id="765915"/>
    <lineage>
        <taxon>Eukaryota</taxon>
        <taxon>Fungi</taxon>
        <taxon>Fungi incertae sedis</taxon>
        <taxon>Blastocladiomycota</taxon>
        <taxon>Blastocladiomycetes</taxon>
        <taxon>Blastocladiales</taxon>
        <taxon>Catenariaceae</taxon>
        <taxon>Catenaria</taxon>
    </lineage>
</organism>
<dbReference type="PANTHER" id="PTHR47052">
    <property type="entry name" value="CONSERVED SERINE PROLINE-RICH PROTEIN (AFU_ORTHOLOGUE AFUA_2G01790)"/>
    <property type="match status" value="1"/>
</dbReference>
<dbReference type="Proteomes" id="UP000193411">
    <property type="component" value="Unassembled WGS sequence"/>
</dbReference>
<dbReference type="InterPro" id="IPR000008">
    <property type="entry name" value="C2_dom"/>
</dbReference>
<dbReference type="OrthoDB" id="270970at2759"/>
<dbReference type="PANTHER" id="PTHR47052:SF3">
    <property type="entry name" value="INGRESSION PROTEIN 1"/>
    <property type="match status" value="1"/>
</dbReference>
<name>A0A1Y2HA47_9FUNG</name>
<evidence type="ECO:0000259" key="1">
    <source>
        <dbReference type="PROSITE" id="PS50004"/>
    </source>
</evidence>
<feature type="domain" description="C2" evidence="1">
    <location>
        <begin position="1"/>
        <end position="126"/>
    </location>
</feature>
<gene>
    <name evidence="2" type="ORF">BCR44DRAFT_1443794</name>
</gene>
<dbReference type="InterPro" id="IPR052981">
    <property type="entry name" value="Ingression_C2_domain"/>
</dbReference>
<dbReference type="SUPFAM" id="SSF49562">
    <property type="entry name" value="C2 domain (Calcium/lipid-binding domain, CaLB)"/>
    <property type="match status" value="1"/>
</dbReference>
<evidence type="ECO:0000313" key="3">
    <source>
        <dbReference type="Proteomes" id="UP000193411"/>
    </source>
</evidence>
<sequence>MTNPLTHECAPKMTIGILKIYCIRGSNLFNCDKYSKQDPYLNFKLGNMTVSTTAHSRGGLNPSWFQTVDLLVHPKFAKTKEDADALITGKLAISAWDEDLMSNDFIGSCTLDISPILAGKGCVAFNGEVKLMRDREGGQGGMQDAGMVRLHISFVELSEDDCAIYEKKLAKAQIKQGAGAVLKIGKAVSNIAANS</sequence>
<dbReference type="EMBL" id="MCFL01000073">
    <property type="protein sequence ID" value="ORZ30874.1"/>
    <property type="molecule type" value="Genomic_DNA"/>
</dbReference>